<feature type="domain" description="Endoribonuclease YicC-like N-terminal" evidence="6">
    <location>
        <begin position="2"/>
        <end position="156"/>
    </location>
</feature>
<proteinExistence type="inferred from homology"/>
<organism evidence="8 9">
    <name type="scientific">Bacillus kandeliae</name>
    <dbReference type="NCBI Taxonomy" id="3129297"/>
    <lineage>
        <taxon>Bacteria</taxon>
        <taxon>Bacillati</taxon>
        <taxon>Bacillota</taxon>
        <taxon>Bacilli</taxon>
        <taxon>Bacillales</taxon>
        <taxon>Bacillaceae</taxon>
        <taxon>Bacillus</taxon>
    </lineage>
</organism>
<dbReference type="PANTHER" id="PTHR30636:SF3">
    <property type="entry name" value="UPF0701 PROTEIN YICC"/>
    <property type="match status" value="1"/>
</dbReference>
<evidence type="ECO:0000256" key="3">
    <source>
        <dbReference type="ARBA" id="ARBA00022759"/>
    </source>
</evidence>
<accession>A0ABZ2NC67</accession>
<dbReference type="GO" id="GO:0016787">
    <property type="term" value="F:hydrolase activity"/>
    <property type="evidence" value="ECO:0007669"/>
    <property type="project" value="UniProtKB-KW"/>
</dbReference>
<evidence type="ECO:0000256" key="5">
    <source>
        <dbReference type="ARBA" id="ARBA00035648"/>
    </source>
</evidence>
<comment type="cofactor">
    <cofactor evidence="1">
        <name>a divalent metal cation</name>
        <dbReference type="ChEBI" id="CHEBI:60240"/>
    </cofactor>
</comment>
<keyword evidence="4 8" id="KW-0378">Hydrolase</keyword>
<sequence>MVKSMTGFGRSKLKSADHVITVEMKSVNHRFSEVQIRMPRQLMKIEDKIKKELAQYIHRGRVELFITIDGEGFIHRKLHVDWKLIEEYIQLMEEVSAKYQLAGQPELKDLLQRPDFITIEENEEENIVMERLVLEAVKQAVEHLHEMRQVEGCELKKDLIRLLASLEQRLDEVKQFAPLVVQSYRQRLERRLTELTTTPFDKDRILTETAIFAEKSDIHEECIRLHSHIQQFHQTLELTEPIGRKLDFMIQEMNREVNTMGSKANDSTISSAVVELKTTLEKMREQVQNIE</sequence>
<reference evidence="8 9" key="1">
    <citation type="submission" date="2024-02" db="EMBL/GenBank/DDBJ databases">
        <title>Seven novel Bacillus-like species.</title>
        <authorList>
            <person name="Liu G."/>
        </authorList>
    </citation>
    <scope>NUCLEOTIDE SEQUENCE [LARGE SCALE GENOMIC DNA]</scope>
    <source>
        <strain evidence="8 9">FJAT-52991</strain>
    </source>
</reference>
<name>A0ABZ2NC67_9BACI</name>
<protein>
    <submittedName>
        <fullName evidence="8">YicC/YloC family endoribonuclease</fullName>
        <ecNumber evidence="8">3.1.-.-</ecNumber>
    </submittedName>
</protein>
<dbReference type="EMBL" id="CP147404">
    <property type="protein sequence ID" value="WXB94850.1"/>
    <property type="molecule type" value="Genomic_DNA"/>
</dbReference>
<keyword evidence="3" id="KW-0255">Endonuclease</keyword>
<evidence type="ECO:0000256" key="1">
    <source>
        <dbReference type="ARBA" id="ARBA00001968"/>
    </source>
</evidence>
<dbReference type="NCBIfam" id="TIGR00255">
    <property type="entry name" value="YicC/YloC family endoribonuclease"/>
    <property type="match status" value="1"/>
</dbReference>
<dbReference type="Pfam" id="PF03755">
    <property type="entry name" value="YicC-like_N"/>
    <property type="match status" value="1"/>
</dbReference>
<dbReference type="Pfam" id="PF08340">
    <property type="entry name" value="YicC-like_C"/>
    <property type="match status" value="1"/>
</dbReference>
<dbReference type="Proteomes" id="UP001387364">
    <property type="component" value="Chromosome"/>
</dbReference>
<feature type="domain" description="Endoribonuclease YicC-like C-terminal" evidence="7">
    <location>
        <begin position="173"/>
        <end position="291"/>
    </location>
</feature>
<dbReference type="InterPro" id="IPR005229">
    <property type="entry name" value="YicC/YloC-like"/>
</dbReference>
<evidence type="ECO:0000256" key="4">
    <source>
        <dbReference type="ARBA" id="ARBA00022801"/>
    </source>
</evidence>
<dbReference type="EC" id="3.1.-.-" evidence="8"/>
<comment type="similarity">
    <text evidence="5">Belongs to the YicC/YloC family.</text>
</comment>
<evidence type="ECO:0000256" key="2">
    <source>
        <dbReference type="ARBA" id="ARBA00022722"/>
    </source>
</evidence>
<dbReference type="InterPro" id="IPR013551">
    <property type="entry name" value="YicC-like_C"/>
</dbReference>
<evidence type="ECO:0000259" key="7">
    <source>
        <dbReference type="Pfam" id="PF08340"/>
    </source>
</evidence>
<keyword evidence="9" id="KW-1185">Reference proteome</keyword>
<dbReference type="PANTHER" id="PTHR30636">
    <property type="entry name" value="UPF0701 PROTEIN YICC"/>
    <property type="match status" value="1"/>
</dbReference>
<dbReference type="InterPro" id="IPR013527">
    <property type="entry name" value="YicC-like_N"/>
</dbReference>
<evidence type="ECO:0000313" key="9">
    <source>
        <dbReference type="Proteomes" id="UP001387364"/>
    </source>
</evidence>
<dbReference type="RefSeq" id="WP_338754730.1">
    <property type="nucleotide sequence ID" value="NZ_CP147404.1"/>
</dbReference>
<evidence type="ECO:0000259" key="6">
    <source>
        <dbReference type="Pfam" id="PF03755"/>
    </source>
</evidence>
<keyword evidence="2" id="KW-0540">Nuclease</keyword>
<gene>
    <name evidence="8" type="ORF">WDJ61_06535</name>
</gene>
<evidence type="ECO:0000313" key="8">
    <source>
        <dbReference type="EMBL" id="WXB94850.1"/>
    </source>
</evidence>